<dbReference type="Proteomes" id="UP000760668">
    <property type="component" value="Unassembled WGS sequence"/>
</dbReference>
<proteinExistence type="predicted"/>
<dbReference type="RefSeq" id="WP_295368074.1">
    <property type="nucleotide sequence ID" value="NZ_DYUC01000095.1"/>
</dbReference>
<protein>
    <submittedName>
        <fullName evidence="1">S24/S26 family peptidase</fullName>
    </submittedName>
</protein>
<comment type="caution">
    <text evidence="1">The sequence shown here is derived from an EMBL/GenBank/DDBJ whole genome shotgun (WGS) entry which is preliminary data.</text>
</comment>
<evidence type="ECO:0000313" key="1">
    <source>
        <dbReference type="EMBL" id="HJG87211.1"/>
    </source>
</evidence>
<gene>
    <name evidence="1" type="ORF">K8V01_09360</name>
</gene>
<organism evidence="1 2">
    <name type="scientific">Pseudoflavonifractor capillosus</name>
    <dbReference type="NCBI Taxonomy" id="106588"/>
    <lineage>
        <taxon>Bacteria</taxon>
        <taxon>Bacillati</taxon>
        <taxon>Bacillota</taxon>
        <taxon>Clostridia</taxon>
        <taxon>Eubacteriales</taxon>
        <taxon>Oscillospiraceae</taxon>
        <taxon>Pseudoflavonifractor</taxon>
    </lineage>
</organism>
<name>A0A921MN72_9FIRM</name>
<dbReference type="EMBL" id="DYUC01000095">
    <property type="protein sequence ID" value="HJG87211.1"/>
    <property type="molecule type" value="Genomic_DNA"/>
</dbReference>
<dbReference type="SUPFAM" id="SSF51306">
    <property type="entry name" value="LexA/Signal peptidase"/>
    <property type="match status" value="1"/>
</dbReference>
<dbReference type="CDD" id="cd06462">
    <property type="entry name" value="Peptidase_S24_S26"/>
    <property type="match status" value="1"/>
</dbReference>
<dbReference type="AlphaFoldDB" id="A0A921MN72"/>
<dbReference type="InterPro" id="IPR036286">
    <property type="entry name" value="LexA/Signal_pep-like_sf"/>
</dbReference>
<sequence length="157" mass="17959">MSGGRQLLDSGQVEERLAPLLRAGAEVPLVVTGSSMVPFLRDRRDTVYLKSPEYAPIRTGDILFFRRESGQWILHRLHHFTPDGLMVINGDGQTWFETIRPGQVLGVAVKISRDGGAPFPARRWDWALLRRVWKLLLPVRPALLRCIGRMSRLRHRK</sequence>
<reference evidence="1" key="1">
    <citation type="journal article" date="2021" name="PeerJ">
        <title>Extensive microbial diversity within the chicken gut microbiome revealed by metagenomics and culture.</title>
        <authorList>
            <person name="Gilroy R."/>
            <person name="Ravi A."/>
            <person name="Getino M."/>
            <person name="Pursley I."/>
            <person name="Horton D.L."/>
            <person name="Alikhan N.F."/>
            <person name="Baker D."/>
            <person name="Gharbi K."/>
            <person name="Hall N."/>
            <person name="Watson M."/>
            <person name="Adriaenssens E.M."/>
            <person name="Foster-Nyarko E."/>
            <person name="Jarju S."/>
            <person name="Secka A."/>
            <person name="Antonio M."/>
            <person name="Oren A."/>
            <person name="Chaudhuri R.R."/>
            <person name="La Ragione R."/>
            <person name="Hildebrand F."/>
            <person name="Pallen M.J."/>
        </authorList>
    </citation>
    <scope>NUCLEOTIDE SEQUENCE</scope>
    <source>
        <strain evidence="1">CHK179-5677</strain>
    </source>
</reference>
<evidence type="ECO:0000313" key="2">
    <source>
        <dbReference type="Proteomes" id="UP000760668"/>
    </source>
</evidence>
<accession>A0A921MN72</accession>
<reference evidence="1" key="2">
    <citation type="submission" date="2021-09" db="EMBL/GenBank/DDBJ databases">
        <authorList>
            <person name="Gilroy R."/>
        </authorList>
    </citation>
    <scope>NUCLEOTIDE SEQUENCE</scope>
    <source>
        <strain evidence="1">CHK179-5677</strain>
    </source>
</reference>